<reference evidence="1 2" key="1">
    <citation type="submission" date="2014-03" db="EMBL/GenBank/DDBJ databases">
        <title>Genomics of Bifidobacteria.</title>
        <authorList>
            <person name="Ventura M."/>
            <person name="Milani C."/>
            <person name="Lugli G.A."/>
        </authorList>
    </citation>
    <scope>NUCLEOTIDE SEQUENCE [LARGE SCALE GENOMIC DNA]</scope>
    <source>
        <strain evidence="1 2">LMG 21775</strain>
    </source>
</reference>
<gene>
    <name evidence="1" type="ORF">BPSY_0124</name>
</gene>
<evidence type="ECO:0000313" key="1">
    <source>
        <dbReference type="EMBL" id="KFI84246.1"/>
    </source>
</evidence>
<sequence length="294" mass="32216">MTTVIKTNDIGRVAMLPQLRDAAAAGSELVELWPLTEASQMDNDAKYAENLQVRVTQTIARLLTSEDVTIPDAEFVYEGASEIPGRPQTIVEALMRANEAYDMISGYSESGDAKLVMAASGILGVDWDQDTVNEVAQALENIGSSLGASDQALQATLDPEGIAQRFALSIVAINVMLDAIGADDPHQPQRALPALLFINELHERLAIPRLFLSDHEFTGMLSARVDGSAKLNDLAEFLSPLAEHEWKRHLEDVLWDPDQAKKQAKAEDERKNKEALAAKFAHVNHDEGKEHVEL</sequence>
<dbReference type="GeneID" id="98299367"/>
<organism evidence="1 2">
    <name type="scientific">Bifidobacterium psychraerophilum</name>
    <dbReference type="NCBI Taxonomy" id="218140"/>
    <lineage>
        <taxon>Bacteria</taxon>
        <taxon>Bacillati</taxon>
        <taxon>Actinomycetota</taxon>
        <taxon>Actinomycetes</taxon>
        <taxon>Bifidobacteriales</taxon>
        <taxon>Bifidobacteriaceae</taxon>
        <taxon>Bifidobacterium</taxon>
    </lineage>
</organism>
<dbReference type="AlphaFoldDB" id="A0A087CLU6"/>
<evidence type="ECO:0000313" key="2">
    <source>
        <dbReference type="Proteomes" id="UP000029050"/>
    </source>
</evidence>
<dbReference type="OrthoDB" id="3238275at2"/>
<dbReference type="STRING" id="218140.BPSY_0124"/>
<name>A0A087CLU6_9BIFI</name>
<comment type="caution">
    <text evidence="1">The sequence shown here is derived from an EMBL/GenBank/DDBJ whole genome shotgun (WGS) entry which is preliminary data.</text>
</comment>
<dbReference type="eggNOG" id="ENOG5032K3E">
    <property type="taxonomic scope" value="Bacteria"/>
</dbReference>
<protein>
    <submittedName>
        <fullName evidence="1">Uncharacterized protein</fullName>
    </submittedName>
</protein>
<keyword evidence="2" id="KW-1185">Reference proteome</keyword>
<accession>A0A087CLU6</accession>
<dbReference type="EMBL" id="JGZI01000002">
    <property type="protein sequence ID" value="KFI84246.1"/>
    <property type="molecule type" value="Genomic_DNA"/>
</dbReference>
<proteinExistence type="predicted"/>
<dbReference type="RefSeq" id="WP_033496048.1">
    <property type="nucleotide sequence ID" value="NZ_BAABVZ010000004.1"/>
</dbReference>
<dbReference type="Proteomes" id="UP000029050">
    <property type="component" value="Unassembled WGS sequence"/>
</dbReference>